<dbReference type="Pfam" id="PF00849">
    <property type="entry name" value="PseudoU_synth_2"/>
    <property type="match status" value="1"/>
</dbReference>
<dbReference type="SUPFAM" id="SSF55120">
    <property type="entry name" value="Pseudouridine synthase"/>
    <property type="match status" value="1"/>
</dbReference>
<keyword evidence="4" id="KW-1185">Reference proteome</keyword>
<proteinExistence type="inferred from homology"/>
<dbReference type="PROSITE" id="PS01129">
    <property type="entry name" value="PSI_RLU"/>
    <property type="match status" value="1"/>
</dbReference>
<dbReference type="KEGG" id="thig:FE785_05210"/>
<dbReference type="GO" id="GO:0003723">
    <property type="term" value="F:RNA binding"/>
    <property type="evidence" value="ECO:0007669"/>
    <property type="project" value="InterPro"/>
</dbReference>
<name>A0A4V1HHS8_9GAMM</name>
<dbReference type="InterPro" id="IPR020103">
    <property type="entry name" value="PsdUridine_synth_cat_dom_sf"/>
</dbReference>
<dbReference type="PANTHER" id="PTHR21600:SF87">
    <property type="entry name" value="RNA PSEUDOURIDYLATE SYNTHASE DOMAIN-CONTAINING PROTEIN 1"/>
    <property type="match status" value="1"/>
</dbReference>
<sequence>MIEIIYRHTDFLVIDKPESMSFHSEQGAGVIAQLEAQLQAEGEQDVQLFAVHRLDKMTSGLLLVALNKKAANYFQTQFSARQIDKLYLAMAGNKPKKKQGWVKGDMQPARRGSWKLIPSQNNPALTRFKSFALRPGERLYLLKPLTGRTHQLRVALKSLSVPIFGDRRYANLEQASLDQRGYLHAYALAFDYANEHFDFRSVPKQGERFLTAEFQQWLTSQQDVWSLFD</sequence>
<feature type="domain" description="Pseudouridine synthase RsuA/RluA-like" evidence="2">
    <location>
        <begin position="10"/>
        <end position="157"/>
    </location>
</feature>
<comment type="similarity">
    <text evidence="1">Belongs to the pseudouridine synthase RluA family.</text>
</comment>
<evidence type="ECO:0000313" key="3">
    <source>
        <dbReference type="EMBL" id="QCU90073.1"/>
    </source>
</evidence>
<dbReference type="InterPro" id="IPR006508">
    <property type="entry name" value="PsdUridine_synth_RluA-like"/>
</dbReference>
<dbReference type="Gene3D" id="3.30.2350.10">
    <property type="entry name" value="Pseudouridine synthase"/>
    <property type="match status" value="1"/>
</dbReference>
<dbReference type="RefSeq" id="WP_138564750.1">
    <property type="nucleotide sequence ID" value="NZ_CP040602.1"/>
</dbReference>
<organism evidence="3 4">
    <name type="scientific">Thiomicrorhabdus sediminis</name>
    <dbReference type="NCBI Taxonomy" id="2580412"/>
    <lineage>
        <taxon>Bacteria</taxon>
        <taxon>Pseudomonadati</taxon>
        <taxon>Pseudomonadota</taxon>
        <taxon>Gammaproteobacteria</taxon>
        <taxon>Thiotrichales</taxon>
        <taxon>Piscirickettsiaceae</taxon>
        <taxon>Thiomicrorhabdus</taxon>
    </lineage>
</organism>
<gene>
    <name evidence="3" type="ORF">FE785_05210</name>
</gene>
<dbReference type="GO" id="GO:0140098">
    <property type="term" value="F:catalytic activity, acting on RNA"/>
    <property type="evidence" value="ECO:0007669"/>
    <property type="project" value="UniProtKB-ARBA"/>
</dbReference>
<reference evidence="3 4" key="1">
    <citation type="submission" date="2019-05" db="EMBL/GenBank/DDBJ databases">
        <title>Thiomicrorhabdus sediminis sp. nov, a novel sulfur-oxidizing bacterium isolated from coastal sediment.</title>
        <authorList>
            <person name="Liu X."/>
        </authorList>
    </citation>
    <scope>NUCLEOTIDE SEQUENCE [LARGE SCALE GENOMIC DNA]</scope>
    <source>
        <strain evidence="3 4">G1</strain>
    </source>
</reference>
<dbReference type="InterPro" id="IPR006224">
    <property type="entry name" value="PsdUridine_synth_RluA-like_CS"/>
</dbReference>
<dbReference type="EMBL" id="CP040602">
    <property type="protein sequence ID" value="QCU90073.1"/>
    <property type="molecule type" value="Genomic_DNA"/>
</dbReference>
<evidence type="ECO:0000313" key="4">
    <source>
        <dbReference type="Proteomes" id="UP000304864"/>
    </source>
</evidence>
<evidence type="ECO:0000259" key="2">
    <source>
        <dbReference type="Pfam" id="PF00849"/>
    </source>
</evidence>
<dbReference type="CDD" id="cd02869">
    <property type="entry name" value="PseudoU_synth_RluA_like"/>
    <property type="match status" value="1"/>
</dbReference>
<dbReference type="GO" id="GO:0009982">
    <property type="term" value="F:pseudouridine synthase activity"/>
    <property type="evidence" value="ECO:0007669"/>
    <property type="project" value="InterPro"/>
</dbReference>
<evidence type="ECO:0000256" key="1">
    <source>
        <dbReference type="ARBA" id="ARBA00010876"/>
    </source>
</evidence>
<dbReference type="NCBIfam" id="TIGR01621">
    <property type="entry name" value="RluA-like"/>
    <property type="match status" value="1"/>
</dbReference>
<dbReference type="OrthoDB" id="9807829at2"/>
<dbReference type="AlphaFoldDB" id="A0A4V1HHS8"/>
<dbReference type="PANTHER" id="PTHR21600">
    <property type="entry name" value="MITOCHONDRIAL RNA PSEUDOURIDINE SYNTHASE"/>
    <property type="match status" value="1"/>
</dbReference>
<dbReference type="InterPro" id="IPR006145">
    <property type="entry name" value="PsdUridine_synth_RsuA/RluA"/>
</dbReference>
<dbReference type="Proteomes" id="UP000304864">
    <property type="component" value="Chromosome"/>
</dbReference>
<accession>A0A4V1HHS8</accession>
<dbReference type="GO" id="GO:0000455">
    <property type="term" value="P:enzyme-directed rRNA pseudouridine synthesis"/>
    <property type="evidence" value="ECO:0007669"/>
    <property type="project" value="TreeGrafter"/>
</dbReference>
<protein>
    <submittedName>
        <fullName evidence="3">TIGR01621 family pseudouridine synthase</fullName>
    </submittedName>
</protein>
<dbReference type="InterPro" id="IPR050188">
    <property type="entry name" value="RluA_PseudoU_synthase"/>
</dbReference>